<feature type="repeat" description="TPR" evidence="3">
    <location>
        <begin position="65"/>
        <end position="98"/>
    </location>
</feature>
<feature type="region of interest" description="Disordered" evidence="4">
    <location>
        <begin position="1"/>
        <end position="49"/>
    </location>
</feature>
<feature type="compositionally biased region" description="Basic and acidic residues" evidence="4">
    <location>
        <begin position="328"/>
        <end position="338"/>
    </location>
</feature>
<dbReference type="InterPro" id="IPR000270">
    <property type="entry name" value="PB1_dom"/>
</dbReference>
<dbReference type="PANTHER" id="PTHR46183:SF3">
    <property type="entry name" value="OCTICOSAPEPTIDE_PHOX_BEM1P (PB1) DOMAIN-CONTAINING PROTEIN _ TETRATRICOPEPTIDE REPEAT (TPR)-CONTAINING PROTEIN"/>
    <property type="match status" value="1"/>
</dbReference>
<dbReference type="PROSITE" id="PS50005">
    <property type="entry name" value="TPR"/>
    <property type="match status" value="2"/>
</dbReference>
<feature type="compositionally biased region" description="Polar residues" evidence="4">
    <location>
        <begin position="12"/>
        <end position="46"/>
    </location>
</feature>
<dbReference type="Pfam" id="PF00564">
    <property type="entry name" value="PB1"/>
    <property type="match status" value="1"/>
</dbReference>
<feature type="domain" description="PB1" evidence="5">
    <location>
        <begin position="456"/>
        <end position="535"/>
    </location>
</feature>
<dbReference type="Proteomes" id="UP000807115">
    <property type="component" value="Chromosome 2"/>
</dbReference>
<dbReference type="OrthoDB" id="2942533at2759"/>
<dbReference type="KEGG" id="sbi:8063424"/>
<dbReference type="SMART" id="SM00028">
    <property type="entry name" value="TPR"/>
    <property type="match status" value="3"/>
</dbReference>
<sequence>MGKTPKKKKLSESGSRQSLGGGSPRTSRCNSRSSQCSGGEQTSPNHPASAALAVDDDDAVFIGLASELKEEGTKLFQTRDYEGAAFKFDKAIKLLPQGHNDMAFLHCNIAACYMHMNPEEYHRAIDECNSALEASPTYTKALLKRARCFEALDRLDLACKDVEKVLSLEPNNVTASELYESIKEVMEMEEQVSSLEKQRQVDEPTAINIAKERIQRRVSRKFRNSIVEEEVWEMMIHENNEEQEEDDHGNNNNNNEDGEKHRSSKEDAISELQEKRSSSLQDKQQHREERETKTFRSTAECNMHSLGGVRNTNKEAGGGGRRHAQAQDSHEKHLEEILVKGIQPSEMQGKHTTTQNQAASSVERRNKKNFEVGSHSKQEKQQQYERYTNANANVSLQGKHSLVEEKYEMRYMLPEKQITTIKAGNNYYAREKHPKYYASRENQNHEAATASREVVKKKFKFVHGDDIRIVLIPESCSLLHVMDIARYKYNPHLKSFLLKFMDKEGDLVTITSTEDLRWVEDLYPQVPVRLHIKEVSPEREITRDLVMPMSSSLAAEHREQPSHYYSSTSDDYECGSSKKDADERNTHPPCCTTDDWMMQFARLFKNHAGFDSDACVDLRDLGIRLYYEAMEDTITSEEAQEIFQAAEAKFQEMAALALFNWGNVHMSRARKRLILSEDTSKESILAQVKSAYEWACTEYVKAGKKFEDSVDVKPDFYEGLIALGQQQFEQAKLSWRYADTCKVDMGTEVLELFNHAEDNMEKGMEMWEGIEYLRVKGLSKSRKGKIVVTDKLGLNEQGKDNLSPDEAFEQASNMRSQLNISWGTILYERSVVEFKLGLSSWEESLQEAIEKFKTGGASVADISVMVKNHCVNGNNQEGLSFNIDEIVQAWNEMYDAKKLKNGSSSFRLEPIFRRRPSKLHNILEHIHYT</sequence>
<feature type="compositionally biased region" description="Basic and acidic residues" evidence="4">
    <location>
        <begin position="576"/>
        <end position="586"/>
    </location>
</feature>
<dbReference type="EMBL" id="CM027681">
    <property type="protein sequence ID" value="KAG0542993.1"/>
    <property type="molecule type" value="Genomic_DNA"/>
</dbReference>
<comment type="caution">
    <text evidence="6">The sequence shown here is derived from an EMBL/GenBank/DDBJ whole genome shotgun (WGS) entry which is preliminary data.</text>
</comment>
<dbReference type="CDD" id="cd05992">
    <property type="entry name" value="PB1"/>
    <property type="match status" value="1"/>
</dbReference>
<feature type="repeat" description="TPR" evidence="3">
    <location>
        <begin position="139"/>
        <end position="172"/>
    </location>
</feature>
<proteinExistence type="predicted"/>
<feature type="compositionally biased region" description="Polar residues" evidence="4">
    <location>
        <begin position="350"/>
        <end position="360"/>
    </location>
</feature>
<keyword evidence="1" id="KW-0677">Repeat</keyword>
<evidence type="ECO:0000256" key="1">
    <source>
        <dbReference type="ARBA" id="ARBA00022737"/>
    </source>
</evidence>
<evidence type="ECO:0000259" key="5">
    <source>
        <dbReference type="PROSITE" id="PS51745"/>
    </source>
</evidence>
<dbReference type="EMBL" id="CM027681">
    <property type="protein sequence ID" value="KAG0542994.1"/>
    <property type="molecule type" value="Genomic_DNA"/>
</dbReference>
<evidence type="ECO:0000313" key="6">
    <source>
        <dbReference type="EMBL" id="KAG0542993.1"/>
    </source>
</evidence>
<dbReference type="InterPro" id="IPR044517">
    <property type="entry name" value="PHOX1-4"/>
</dbReference>
<protein>
    <recommendedName>
        <fullName evidence="5">PB1 domain-containing protein</fullName>
    </recommendedName>
</protein>
<reference evidence="6" key="1">
    <citation type="journal article" date="2019" name="BMC Genomics">
        <title>A new reference genome for Sorghum bicolor reveals high levels of sequence similarity between sweet and grain genotypes: implications for the genetics of sugar metabolism.</title>
        <authorList>
            <person name="Cooper E.A."/>
            <person name="Brenton Z.W."/>
            <person name="Flinn B.S."/>
            <person name="Jenkins J."/>
            <person name="Shu S."/>
            <person name="Flowers D."/>
            <person name="Luo F."/>
            <person name="Wang Y."/>
            <person name="Xia P."/>
            <person name="Barry K."/>
            <person name="Daum C."/>
            <person name="Lipzen A."/>
            <person name="Yoshinaga Y."/>
            <person name="Schmutz J."/>
            <person name="Saski C."/>
            <person name="Vermerris W."/>
            <person name="Kresovich S."/>
        </authorList>
    </citation>
    <scope>NUCLEOTIDE SEQUENCE</scope>
</reference>
<accession>A0A921RMB7</accession>
<keyword evidence="2 3" id="KW-0802">TPR repeat</keyword>
<evidence type="ECO:0000256" key="3">
    <source>
        <dbReference type="PROSITE-ProRule" id="PRU00339"/>
    </source>
</evidence>
<name>A0A921RMB7_SORBI</name>
<organism evidence="6 7">
    <name type="scientific">Sorghum bicolor</name>
    <name type="common">Sorghum</name>
    <name type="synonym">Sorghum vulgare</name>
    <dbReference type="NCBI Taxonomy" id="4558"/>
    <lineage>
        <taxon>Eukaryota</taxon>
        <taxon>Viridiplantae</taxon>
        <taxon>Streptophyta</taxon>
        <taxon>Embryophyta</taxon>
        <taxon>Tracheophyta</taxon>
        <taxon>Spermatophyta</taxon>
        <taxon>Magnoliopsida</taxon>
        <taxon>Liliopsida</taxon>
        <taxon>Poales</taxon>
        <taxon>Poaceae</taxon>
        <taxon>PACMAD clade</taxon>
        <taxon>Panicoideae</taxon>
        <taxon>Andropogonodae</taxon>
        <taxon>Andropogoneae</taxon>
        <taxon>Sorghinae</taxon>
        <taxon>Sorghum</taxon>
    </lineage>
</organism>
<feature type="compositionally biased region" description="Basic and acidic residues" evidence="4">
    <location>
        <begin position="257"/>
        <end position="294"/>
    </location>
</feature>
<feature type="region of interest" description="Disordered" evidence="4">
    <location>
        <begin position="241"/>
        <end position="383"/>
    </location>
</feature>
<evidence type="ECO:0000256" key="4">
    <source>
        <dbReference type="SAM" id="MobiDB-lite"/>
    </source>
</evidence>
<feature type="region of interest" description="Disordered" evidence="4">
    <location>
        <begin position="556"/>
        <end position="586"/>
    </location>
</feature>
<dbReference type="InterPro" id="IPR011990">
    <property type="entry name" value="TPR-like_helical_dom_sf"/>
</dbReference>
<dbReference type="Gene3D" id="3.10.20.90">
    <property type="entry name" value="Phosphatidylinositol 3-kinase Catalytic Subunit, Chain A, domain 1"/>
    <property type="match status" value="1"/>
</dbReference>
<dbReference type="OMA" id="WEMIHEE"/>
<dbReference type="InterPro" id="IPR053793">
    <property type="entry name" value="PB1-like"/>
</dbReference>
<reference evidence="6" key="2">
    <citation type="submission" date="2020-10" db="EMBL/GenBank/DDBJ databases">
        <authorList>
            <person name="Cooper E.A."/>
            <person name="Brenton Z.W."/>
            <person name="Flinn B.S."/>
            <person name="Jenkins J."/>
            <person name="Shu S."/>
            <person name="Flowers D."/>
            <person name="Luo F."/>
            <person name="Wang Y."/>
            <person name="Xia P."/>
            <person name="Barry K."/>
            <person name="Daum C."/>
            <person name="Lipzen A."/>
            <person name="Yoshinaga Y."/>
            <person name="Schmutz J."/>
            <person name="Saski C."/>
            <person name="Vermerris W."/>
            <person name="Kresovich S."/>
        </authorList>
    </citation>
    <scope>NUCLEOTIDE SEQUENCE</scope>
</reference>
<dbReference type="SUPFAM" id="SSF54277">
    <property type="entry name" value="CAD &amp; PB1 domains"/>
    <property type="match status" value="1"/>
</dbReference>
<dbReference type="SMART" id="SM00666">
    <property type="entry name" value="PB1"/>
    <property type="match status" value="1"/>
</dbReference>
<dbReference type="InterPro" id="IPR019734">
    <property type="entry name" value="TPR_rpt"/>
</dbReference>
<dbReference type="SUPFAM" id="SSF48452">
    <property type="entry name" value="TPR-like"/>
    <property type="match status" value="1"/>
</dbReference>
<dbReference type="Gene3D" id="1.25.40.10">
    <property type="entry name" value="Tetratricopeptide repeat domain"/>
    <property type="match status" value="1"/>
</dbReference>
<dbReference type="PROSITE" id="PS51745">
    <property type="entry name" value="PB1"/>
    <property type="match status" value="1"/>
</dbReference>
<evidence type="ECO:0000256" key="2">
    <source>
        <dbReference type="ARBA" id="ARBA00022803"/>
    </source>
</evidence>
<gene>
    <name evidence="6" type="ORF">BDA96_02G152000</name>
</gene>
<dbReference type="PANTHER" id="PTHR46183">
    <property type="entry name" value="PROTEIN CLMP1"/>
    <property type="match status" value="1"/>
</dbReference>
<dbReference type="Gramene" id="EER96429">
    <property type="protein sequence ID" value="EER96429"/>
    <property type="gene ID" value="SORBI_3002G145400"/>
</dbReference>
<dbReference type="AlphaFoldDB" id="A0A921RMB7"/>
<feature type="compositionally biased region" description="Basic and acidic residues" evidence="4">
    <location>
        <begin position="362"/>
        <end position="383"/>
    </location>
</feature>
<evidence type="ECO:0000313" key="7">
    <source>
        <dbReference type="Proteomes" id="UP000807115"/>
    </source>
</evidence>